<gene>
    <name evidence="4" type="ORF">RSA3_00195</name>
</gene>
<feature type="domain" description="N-acetyltransferase" evidence="3">
    <location>
        <begin position="29"/>
        <end position="180"/>
    </location>
</feature>
<dbReference type="Gene3D" id="3.40.630.30">
    <property type="match status" value="1"/>
</dbReference>
<accession>A0A147FCQ8</accession>
<dbReference type="Pfam" id="PF00583">
    <property type="entry name" value="Acetyltransf_1"/>
    <property type="match status" value="1"/>
</dbReference>
<comment type="caution">
    <text evidence="4">The sequence shown here is derived from an EMBL/GenBank/DDBJ whole genome shotgun (WGS) entry which is preliminary data.</text>
</comment>
<organism evidence="4 5">
    <name type="scientific">Microbacterium testaceum</name>
    <name type="common">Aureobacterium testaceum</name>
    <name type="synonym">Brevibacterium testaceum</name>
    <dbReference type="NCBI Taxonomy" id="2033"/>
    <lineage>
        <taxon>Bacteria</taxon>
        <taxon>Bacillati</taxon>
        <taxon>Actinomycetota</taxon>
        <taxon>Actinomycetes</taxon>
        <taxon>Micrococcales</taxon>
        <taxon>Microbacteriaceae</taxon>
        <taxon>Microbacterium</taxon>
    </lineage>
</organism>
<dbReference type="PATRIC" id="fig|2033.7.peg.42"/>
<keyword evidence="2" id="KW-0012">Acyltransferase</keyword>
<dbReference type="EMBL" id="LDRV01000001">
    <property type="protein sequence ID" value="KTS14367.1"/>
    <property type="molecule type" value="Genomic_DNA"/>
</dbReference>
<proteinExistence type="predicted"/>
<dbReference type="GO" id="GO:0016747">
    <property type="term" value="F:acyltransferase activity, transferring groups other than amino-acyl groups"/>
    <property type="evidence" value="ECO:0007669"/>
    <property type="project" value="InterPro"/>
</dbReference>
<dbReference type="InterPro" id="IPR050832">
    <property type="entry name" value="Bact_Acetyltransf"/>
</dbReference>
<dbReference type="Proteomes" id="UP000072189">
    <property type="component" value="Unassembled WGS sequence"/>
</dbReference>
<evidence type="ECO:0000256" key="2">
    <source>
        <dbReference type="ARBA" id="ARBA00023315"/>
    </source>
</evidence>
<dbReference type="PANTHER" id="PTHR43877:SF2">
    <property type="entry name" value="AMINOALKYLPHOSPHONATE N-ACETYLTRANSFERASE-RELATED"/>
    <property type="match status" value="1"/>
</dbReference>
<dbReference type="PROSITE" id="PS51186">
    <property type="entry name" value="GNAT"/>
    <property type="match status" value="1"/>
</dbReference>
<sequence length="180" mass="19482">MTGSVSSGAGVESIAWTIERVDWDDERAAVLRAAMDGEIGPRYAEVFAAFDDETAALLAQDFAVDPATIVDVILVLDPSGKPVGHAALRALGDDLEVKRVFVDPRARGRGASRALMAALERLALARGAERLILQTGDRQPEAIALYERIGYRAIPVFEPYVRFAGSRCFAKALTAEIRRP</sequence>
<evidence type="ECO:0000259" key="3">
    <source>
        <dbReference type="PROSITE" id="PS51186"/>
    </source>
</evidence>
<dbReference type="PANTHER" id="PTHR43877">
    <property type="entry name" value="AMINOALKYLPHOSPHONATE N-ACETYLTRANSFERASE-RELATED-RELATED"/>
    <property type="match status" value="1"/>
</dbReference>
<dbReference type="AlphaFoldDB" id="A0A147FCQ8"/>
<dbReference type="InterPro" id="IPR016181">
    <property type="entry name" value="Acyl_CoA_acyltransferase"/>
</dbReference>
<dbReference type="SUPFAM" id="SSF55729">
    <property type="entry name" value="Acyl-CoA N-acyltransferases (Nat)"/>
    <property type="match status" value="1"/>
</dbReference>
<protein>
    <recommendedName>
        <fullName evidence="3">N-acetyltransferase domain-containing protein</fullName>
    </recommendedName>
</protein>
<evidence type="ECO:0000256" key="1">
    <source>
        <dbReference type="ARBA" id="ARBA00022679"/>
    </source>
</evidence>
<dbReference type="InterPro" id="IPR000182">
    <property type="entry name" value="GNAT_dom"/>
</dbReference>
<keyword evidence="1" id="KW-0808">Transferase</keyword>
<reference evidence="4 5" key="1">
    <citation type="journal article" date="2016" name="Front. Microbiol.">
        <title>Genomic Resource of Rice Seed Associated Bacteria.</title>
        <authorList>
            <person name="Midha S."/>
            <person name="Bansal K."/>
            <person name="Sharma S."/>
            <person name="Kumar N."/>
            <person name="Patil P.P."/>
            <person name="Chaudhry V."/>
            <person name="Patil P.B."/>
        </authorList>
    </citation>
    <scope>NUCLEOTIDE SEQUENCE [LARGE SCALE GENOMIC DNA]</scope>
    <source>
        <strain evidence="4 5">RSA3</strain>
    </source>
</reference>
<name>A0A147FCQ8_MICTE</name>
<dbReference type="CDD" id="cd04301">
    <property type="entry name" value="NAT_SF"/>
    <property type="match status" value="1"/>
</dbReference>
<evidence type="ECO:0000313" key="4">
    <source>
        <dbReference type="EMBL" id="KTS14367.1"/>
    </source>
</evidence>
<evidence type="ECO:0000313" key="5">
    <source>
        <dbReference type="Proteomes" id="UP000072189"/>
    </source>
</evidence>